<dbReference type="PROSITE" id="PS51515">
    <property type="entry name" value="BIN3_SAM"/>
    <property type="match status" value="1"/>
</dbReference>
<dbReference type="InterPro" id="IPR039772">
    <property type="entry name" value="Bin3-like"/>
</dbReference>
<evidence type="ECO:0000313" key="9">
    <source>
        <dbReference type="EMBL" id="KAJ0395475.1"/>
    </source>
</evidence>
<evidence type="ECO:0000256" key="4">
    <source>
        <dbReference type="ARBA" id="ARBA00022691"/>
    </source>
</evidence>
<proteinExistence type="inferred from homology"/>
<feature type="compositionally biased region" description="Basic and acidic residues" evidence="7">
    <location>
        <begin position="38"/>
        <end position="54"/>
    </location>
</feature>
<keyword evidence="3 6" id="KW-0808">Transferase</keyword>
<dbReference type="GO" id="GO:0017069">
    <property type="term" value="F:snRNA binding"/>
    <property type="evidence" value="ECO:0007669"/>
    <property type="project" value="TreeGrafter"/>
</dbReference>
<dbReference type="PANTHER" id="PTHR12315:SF0">
    <property type="entry name" value="7SK SNRNA METHYLPHOSPHATE CAPPING ENZYME"/>
    <property type="match status" value="1"/>
</dbReference>
<feature type="region of interest" description="Disordered" evidence="7">
    <location>
        <begin position="175"/>
        <end position="198"/>
    </location>
</feature>
<dbReference type="PANTHER" id="PTHR12315">
    <property type="entry name" value="BICOID-INTERACTING PROTEIN RELATED"/>
    <property type="match status" value="1"/>
</dbReference>
<evidence type="ECO:0000256" key="5">
    <source>
        <dbReference type="PROSITE-ProRule" id="PRU00848"/>
    </source>
</evidence>
<evidence type="ECO:0000259" key="8">
    <source>
        <dbReference type="PROSITE" id="PS51515"/>
    </source>
</evidence>
<dbReference type="Pfam" id="PF06859">
    <property type="entry name" value="Bin3"/>
    <property type="match status" value="1"/>
</dbReference>
<sequence>MEHEDGEMSASAETPLQAERVHVGDAHQKATASAKRRRESDEPAERATERDAAQTRRRNHRKVPKQHRVGNFRSYYNYRLGPHGHGEIVADDPRLAVLERDWFAGKRGLDVGCNSGDLTIAIAKTFAPAYLLGVDVDPELIARARGQLKDIMQRGQLEGALQVVAASTARSADAADAADMATEPSDAHPDAGDKDAGTAGAAAAELPLSFKLWKTPVHSKSSAPKVLGKVALGSEFPRNVVFKREDIVKDTHAGKDYDFITCVTKWIHLFHGDDGIKSVFQRLHDLLAPGGRLILEPQPWKSYHKRKFTSAVTAANYDKIQLRPKDFPTFLVETVGFKSCVFLQVCQTSSRGFRRPVYVVEKKSSSE</sequence>
<feature type="compositionally biased region" description="Basic and acidic residues" evidence="7">
    <location>
        <begin position="185"/>
        <end position="196"/>
    </location>
</feature>
<dbReference type="InterPro" id="IPR029063">
    <property type="entry name" value="SAM-dependent_MTases_sf"/>
</dbReference>
<dbReference type="InterPro" id="IPR010675">
    <property type="entry name" value="Bin3_C"/>
</dbReference>
<feature type="region of interest" description="Disordered" evidence="7">
    <location>
        <begin position="1"/>
        <end position="66"/>
    </location>
</feature>
<protein>
    <recommendedName>
        <fullName evidence="6">RNA methyltransferase</fullName>
        <ecNumber evidence="6">2.1.1.-</ecNumber>
    </recommendedName>
</protein>
<evidence type="ECO:0000256" key="2">
    <source>
        <dbReference type="ARBA" id="ARBA00022603"/>
    </source>
</evidence>
<reference evidence="9" key="1">
    <citation type="submission" date="2021-12" db="EMBL/GenBank/DDBJ databases">
        <title>Prjna785345.</title>
        <authorList>
            <person name="Rujirawat T."/>
            <person name="Krajaejun T."/>
        </authorList>
    </citation>
    <scope>NUCLEOTIDE SEQUENCE</scope>
    <source>
        <strain evidence="9">Pi057C3</strain>
    </source>
</reference>
<feature type="domain" description="Bin3-type SAM" evidence="8">
    <location>
        <begin position="92"/>
        <end position="365"/>
    </location>
</feature>
<gene>
    <name evidence="9" type="ORF">P43SY_004738</name>
</gene>
<dbReference type="InterPro" id="IPR024160">
    <property type="entry name" value="BIN3_SAM-bd_dom"/>
</dbReference>
<dbReference type="EMBL" id="JAKCXM010000343">
    <property type="protein sequence ID" value="KAJ0395475.1"/>
    <property type="molecule type" value="Genomic_DNA"/>
</dbReference>
<accession>A0AAD5LBM2</accession>
<evidence type="ECO:0000256" key="7">
    <source>
        <dbReference type="SAM" id="MobiDB-lite"/>
    </source>
</evidence>
<comment type="similarity">
    <text evidence="1 6">Belongs to the methyltransferase superfamily.</text>
</comment>
<dbReference type="SUPFAM" id="SSF53335">
    <property type="entry name" value="S-adenosyl-L-methionine-dependent methyltransferases"/>
    <property type="match status" value="1"/>
</dbReference>
<keyword evidence="4 5" id="KW-0949">S-adenosyl-L-methionine</keyword>
<dbReference type="GO" id="GO:0008171">
    <property type="term" value="F:O-methyltransferase activity"/>
    <property type="evidence" value="ECO:0007669"/>
    <property type="project" value="UniProtKB-UniRule"/>
</dbReference>
<name>A0AAD5LBM2_PYTIN</name>
<evidence type="ECO:0000256" key="6">
    <source>
        <dbReference type="RuleBase" id="RU367087"/>
    </source>
</evidence>
<dbReference type="GO" id="GO:0040031">
    <property type="term" value="P:snRNA modification"/>
    <property type="evidence" value="ECO:0007669"/>
    <property type="project" value="TreeGrafter"/>
</dbReference>
<dbReference type="AlphaFoldDB" id="A0AAD5LBM2"/>
<organism evidence="9 10">
    <name type="scientific">Pythium insidiosum</name>
    <name type="common">Pythiosis disease agent</name>
    <dbReference type="NCBI Taxonomy" id="114742"/>
    <lineage>
        <taxon>Eukaryota</taxon>
        <taxon>Sar</taxon>
        <taxon>Stramenopiles</taxon>
        <taxon>Oomycota</taxon>
        <taxon>Peronosporomycetes</taxon>
        <taxon>Pythiales</taxon>
        <taxon>Pythiaceae</taxon>
        <taxon>Pythium</taxon>
    </lineage>
</organism>
<evidence type="ECO:0000256" key="3">
    <source>
        <dbReference type="ARBA" id="ARBA00022679"/>
    </source>
</evidence>
<dbReference type="Proteomes" id="UP001209570">
    <property type="component" value="Unassembled WGS sequence"/>
</dbReference>
<dbReference type="EC" id="2.1.1.-" evidence="6"/>
<feature type="compositionally biased region" description="Basic residues" evidence="7">
    <location>
        <begin position="55"/>
        <end position="66"/>
    </location>
</feature>
<feature type="compositionally biased region" description="Basic and acidic residues" evidence="7">
    <location>
        <begin position="19"/>
        <end position="28"/>
    </location>
</feature>
<comment type="caution">
    <text evidence="9">The sequence shown here is derived from an EMBL/GenBank/DDBJ whole genome shotgun (WGS) entry which is preliminary data.</text>
</comment>
<dbReference type="GO" id="GO:0032259">
    <property type="term" value="P:methylation"/>
    <property type="evidence" value="ECO:0007669"/>
    <property type="project" value="UniProtKB-KW"/>
</dbReference>
<dbReference type="GO" id="GO:0008173">
    <property type="term" value="F:RNA methyltransferase activity"/>
    <property type="evidence" value="ECO:0007669"/>
    <property type="project" value="UniProtKB-UniRule"/>
</dbReference>
<keyword evidence="2 6" id="KW-0489">Methyltransferase</keyword>
<evidence type="ECO:0000313" key="10">
    <source>
        <dbReference type="Proteomes" id="UP001209570"/>
    </source>
</evidence>
<keyword evidence="10" id="KW-1185">Reference proteome</keyword>
<dbReference type="Gene3D" id="3.40.50.150">
    <property type="entry name" value="Vaccinia Virus protein VP39"/>
    <property type="match status" value="1"/>
</dbReference>
<dbReference type="CDD" id="cd02440">
    <property type="entry name" value="AdoMet_MTases"/>
    <property type="match status" value="1"/>
</dbReference>
<evidence type="ECO:0000256" key="1">
    <source>
        <dbReference type="ARBA" id="ARBA00008361"/>
    </source>
</evidence>